<proteinExistence type="predicted"/>
<gene>
    <name evidence="2" type="ORF">S01H1_62242</name>
</gene>
<dbReference type="EMBL" id="BARS01040869">
    <property type="protein sequence ID" value="GAG40198.1"/>
    <property type="molecule type" value="Genomic_DNA"/>
</dbReference>
<feature type="domain" description="Endonuclease GajA/Old nuclease/RecF-like AAA" evidence="1">
    <location>
        <begin position="5"/>
        <end position="55"/>
    </location>
</feature>
<name>X0XU96_9ZZZZ</name>
<evidence type="ECO:0000313" key="2">
    <source>
        <dbReference type="EMBL" id="GAG40198.1"/>
    </source>
</evidence>
<evidence type="ECO:0000259" key="1">
    <source>
        <dbReference type="Pfam" id="PF13175"/>
    </source>
</evidence>
<sequence length="103" mass="11445">MGQAISKLTIKGYKSIRNLEDFELRNINILIGPNGAGKSNFLSFFELLKATLEDNEQEISKLGTANRLFYMGSKVTKACEFKLHFAGGVTGFRLSRNLTANPE</sequence>
<dbReference type="Gene3D" id="3.40.50.300">
    <property type="entry name" value="P-loop containing nucleotide triphosphate hydrolases"/>
    <property type="match status" value="1"/>
</dbReference>
<comment type="caution">
    <text evidence="2">The sequence shown here is derived from an EMBL/GenBank/DDBJ whole genome shotgun (WGS) entry which is preliminary data.</text>
</comment>
<organism evidence="2">
    <name type="scientific">marine sediment metagenome</name>
    <dbReference type="NCBI Taxonomy" id="412755"/>
    <lineage>
        <taxon>unclassified sequences</taxon>
        <taxon>metagenomes</taxon>
        <taxon>ecological metagenomes</taxon>
    </lineage>
</organism>
<dbReference type="SUPFAM" id="SSF52540">
    <property type="entry name" value="P-loop containing nucleoside triphosphate hydrolases"/>
    <property type="match status" value="1"/>
</dbReference>
<reference evidence="2" key="1">
    <citation type="journal article" date="2014" name="Front. Microbiol.">
        <title>High frequency of phylogenetically diverse reductive dehalogenase-homologous genes in deep subseafloor sedimentary metagenomes.</title>
        <authorList>
            <person name="Kawai M."/>
            <person name="Futagami T."/>
            <person name="Toyoda A."/>
            <person name="Takaki Y."/>
            <person name="Nishi S."/>
            <person name="Hori S."/>
            <person name="Arai W."/>
            <person name="Tsubouchi T."/>
            <person name="Morono Y."/>
            <person name="Uchiyama I."/>
            <person name="Ito T."/>
            <person name="Fujiyama A."/>
            <person name="Inagaki F."/>
            <person name="Takami H."/>
        </authorList>
    </citation>
    <scope>NUCLEOTIDE SEQUENCE</scope>
    <source>
        <strain evidence="2">Expedition CK06-06</strain>
    </source>
</reference>
<accession>X0XU96</accession>
<protein>
    <recommendedName>
        <fullName evidence="1">Endonuclease GajA/Old nuclease/RecF-like AAA domain-containing protein</fullName>
    </recommendedName>
</protein>
<feature type="non-terminal residue" evidence="2">
    <location>
        <position position="103"/>
    </location>
</feature>
<dbReference type="AlphaFoldDB" id="X0XU96"/>
<dbReference type="InterPro" id="IPR041685">
    <property type="entry name" value="AAA_GajA/Old/RecF-like"/>
</dbReference>
<dbReference type="InterPro" id="IPR027417">
    <property type="entry name" value="P-loop_NTPase"/>
</dbReference>
<dbReference type="Pfam" id="PF13175">
    <property type="entry name" value="AAA_15"/>
    <property type="match status" value="1"/>
</dbReference>